<dbReference type="PROSITE" id="PS50086">
    <property type="entry name" value="TBC_RABGAP"/>
    <property type="match status" value="1"/>
</dbReference>
<dbReference type="Pfam" id="PF00566">
    <property type="entry name" value="RabGAP-TBC"/>
    <property type="match status" value="1"/>
</dbReference>
<dbReference type="InterPro" id="IPR000195">
    <property type="entry name" value="Rab-GAP-TBC_dom"/>
</dbReference>
<sequence>MGGGSIFNKVDLFNIPQEQKENNNHSLYPTYNPEDFRINPIPLTMPQLPPIPEAYRQSRKEEEDIVDLIYTKSGFYSKGVHGFFTIFSKSMEDGNISLAWIPEYLIDLNDIDRFIQFDGELAFDHECPDIHLNTAETISLEDVYSMSLMPPFPQRQGSIVIILKSGDSLEPMNYISEDRWPGYNIADILSVFTSFKRLYDSIGNFLYLVGSEEEDVIEQTETRESASHALDQVSVAAPAIQLLTSAYPEQPLSETAAPELPPRQRRYRNIRTARPTSFSTDPLVDSIRDVQWTLLERLSKITHYSRQTATQILEHPIARPVLPLLPSQLHHFLSNEEPQQQNDTRRFLNEDLSKLLADAPELQGPAPIHNRGRPPVSAQEWTCLFDSEGKLLVTEWVVRKMVFSGGLSAEIRPEAWGFLLGIFPWQSTADEREAIRQSQNEAYYRIKGVWFNDPKVQKTSEFEDEKHRIQKDVQRTDRTHEAFVEENNNPKMETMKDILLSYNFHNTNLGYVQGMSDLLAPLLVVMDDEPMAFWAFAHFMNRVQTNFYMDQSGMHAQLKTLNCLIEFMDPVLYKRFQEIEITDLFFCFRWLLVWFKREFEWDDVLQLWEVLWTDWLTDKMVLFIVLAVIDTHRDKIMNELNQFDETLRYINDLSGHIDLKSTLERAEVLYYQFENKSRAMQHKSNQLKTRLEERSVWNSPERQRLQTDIEKLQIPNQLIKVLPKNYIL</sequence>
<evidence type="ECO:0000259" key="2">
    <source>
        <dbReference type="PROSITE" id="PS50086"/>
    </source>
</evidence>
<dbReference type="SUPFAM" id="SSF47923">
    <property type="entry name" value="Ypt/Rab-GAP domain of gyp1p"/>
    <property type="match status" value="2"/>
</dbReference>
<feature type="domain" description="Rab-GAP TBC" evidence="2">
    <location>
        <begin position="406"/>
        <end position="615"/>
    </location>
</feature>
<protein>
    <recommendedName>
        <fullName evidence="2">Rab-GAP TBC domain-containing protein</fullName>
    </recommendedName>
</protein>
<gene>
    <name evidence="3" type="ORF">G6F50_007918</name>
</gene>
<evidence type="ECO:0000313" key="4">
    <source>
        <dbReference type="Proteomes" id="UP000740926"/>
    </source>
</evidence>
<dbReference type="AlphaFoldDB" id="A0A9P6Z0U8"/>
<dbReference type="PANTHER" id="PTHR22957:SF502">
    <property type="entry name" value="SMALL G PROTEIN SIGNALING MODULATOR 2-RELATED"/>
    <property type="match status" value="1"/>
</dbReference>
<evidence type="ECO:0000313" key="3">
    <source>
        <dbReference type="EMBL" id="KAG1567757.1"/>
    </source>
</evidence>
<accession>A0A9P6Z0U8</accession>
<proteinExistence type="predicted"/>
<dbReference type="Gene3D" id="1.10.472.80">
    <property type="entry name" value="Ypt/Rab-GAP domain of gyp1p, domain 3"/>
    <property type="match status" value="1"/>
</dbReference>
<name>A0A9P6Z0U8_9FUNG</name>
<reference evidence="3 4" key="1">
    <citation type="journal article" date="2020" name="Microb. Genom.">
        <title>Genetic diversity of clinical and environmental Mucorales isolates obtained from an investigation of mucormycosis cases among solid organ transplant recipients.</title>
        <authorList>
            <person name="Nguyen M.H."/>
            <person name="Kaul D."/>
            <person name="Muto C."/>
            <person name="Cheng S.J."/>
            <person name="Richter R.A."/>
            <person name="Bruno V.M."/>
            <person name="Liu G."/>
            <person name="Beyhan S."/>
            <person name="Sundermann A.J."/>
            <person name="Mounaud S."/>
            <person name="Pasculle A.W."/>
            <person name="Nierman W.C."/>
            <person name="Driscoll E."/>
            <person name="Cumbie R."/>
            <person name="Clancy C.J."/>
            <person name="Dupont C.L."/>
        </authorList>
    </citation>
    <scope>NUCLEOTIDE SEQUENCE [LARGE SCALE GENOMIC DNA]</scope>
    <source>
        <strain evidence="3 4">GL24</strain>
    </source>
</reference>
<comment type="caution">
    <text evidence="3">The sequence shown here is derived from an EMBL/GenBank/DDBJ whole genome shotgun (WGS) entry which is preliminary data.</text>
</comment>
<dbReference type="PANTHER" id="PTHR22957">
    <property type="entry name" value="TBC1 DOMAIN FAMILY MEMBER GTPASE-ACTIVATING PROTEIN"/>
    <property type="match status" value="1"/>
</dbReference>
<keyword evidence="1" id="KW-0343">GTPase activation</keyword>
<dbReference type="Proteomes" id="UP000740926">
    <property type="component" value="Unassembled WGS sequence"/>
</dbReference>
<evidence type="ECO:0000256" key="1">
    <source>
        <dbReference type="ARBA" id="ARBA00022468"/>
    </source>
</evidence>
<organism evidence="3 4">
    <name type="scientific">Rhizopus delemar</name>
    <dbReference type="NCBI Taxonomy" id="936053"/>
    <lineage>
        <taxon>Eukaryota</taxon>
        <taxon>Fungi</taxon>
        <taxon>Fungi incertae sedis</taxon>
        <taxon>Mucoromycota</taxon>
        <taxon>Mucoromycotina</taxon>
        <taxon>Mucoromycetes</taxon>
        <taxon>Mucorales</taxon>
        <taxon>Mucorineae</taxon>
        <taxon>Rhizopodaceae</taxon>
        <taxon>Rhizopus</taxon>
    </lineage>
</organism>
<dbReference type="SMART" id="SM00164">
    <property type="entry name" value="TBC"/>
    <property type="match status" value="1"/>
</dbReference>
<dbReference type="Gene3D" id="1.10.8.270">
    <property type="entry name" value="putative rabgap domain of human tbc1 domain family member 14 like domains"/>
    <property type="match status" value="1"/>
</dbReference>
<dbReference type="GO" id="GO:0005096">
    <property type="term" value="F:GTPase activator activity"/>
    <property type="evidence" value="ECO:0007669"/>
    <property type="project" value="UniProtKB-KW"/>
</dbReference>
<dbReference type="EMBL" id="JAANIU010001327">
    <property type="protein sequence ID" value="KAG1567757.1"/>
    <property type="molecule type" value="Genomic_DNA"/>
</dbReference>
<keyword evidence="4" id="KW-1185">Reference proteome</keyword>
<dbReference type="InterPro" id="IPR035969">
    <property type="entry name" value="Rab-GAP_TBC_sf"/>
</dbReference>